<accession>A0A177N8Q7</accession>
<name>A0A177N8Q7_9GAMM</name>
<evidence type="ECO:0000259" key="1">
    <source>
        <dbReference type="Pfam" id="PF00535"/>
    </source>
</evidence>
<dbReference type="PANTHER" id="PTHR43685:SF2">
    <property type="entry name" value="GLYCOSYLTRANSFERASE 2-LIKE DOMAIN-CONTAINING PROTEIN"/>
    <property type="match status" value="1"/>
</dbReference>
<dbReference type="InterPro" id="IPR001173">
    <property type="entry name" value="Glyco_trans_2-like"/>
</dbReference>
<protein>
    <recommendedName>
        <fullName evidence="1">Glycosyltransferase 2-like domain-containing protein</fullName>
    </recommendedName>
</protein>
<dbReference type="CDD" id="cd04196">
    <property type="entry name" value="GT_2_like_d"/>
    <property type="match status" value="1"/>
</dbReference>
<evidence type="ECO:0000313" key="3">
    <source>
        <dbReference type="Proteomes" id="UP000078476"/>
    </source>
</evidence>
<dbReference type="Pfam" id="PF00535">
    <property type="entry name" value="Glycos_transf_2"/>
    <property type="match status" value="1"/>
</dbReference>
<comment type="caution">
    <text evidence="2">The sequence shown here is derived from an EMBL/GenBank/DDBJ whole genome shotgun (WGS) entry which is preliminary data.</text>
</comment>
<organism evidence="2 3">
    <name type="scientific">Methylomonas lenta</name>
    <dbReference type="NCBI Taxonomy" id="980561"/>
    <lineage>
        <taxon>Bacteria</taxon>
        <taxon>Pseudomonadati</taxon>
        <taxon>Pseudomonadota</taxon>
        <taxon>Gammaproteobacteria</taxon>
        <taxon>Methylococcales</taxon>
        <taxon>Methylococcaceae</taxon>
        <taxon>Methylomonas</taxon>
    </lineage>
</organism>
<evidence type="ECO:0000313" key="2">
    <source>
        <dbReference type="EMBL" id="OAI14436.1"/>
    </source>
</evidence>
<dbReference type="AlphaFoldDB" id="A0A177N8Q7"/>
<sequence length="306" mass="35197">MIKARVAVLLSTYNGEEYIGELLESLFFQYFKNFTLFVRDDCSSDNTLSIIDQYKDNLDIKLIHSDENLGAANSFFSLLDVAGNDFDYYAFADQDDVWLPEKIDRAVNKLDLIPSDNALLYCTRLEYVDKNLIHLSWSRVPNNIGFGNALVENIATGCTVVINNAARKLTLSKLPQNCLMHDWWLYLVISCYGTVYWDDYSGIKYRQHGSNVVGAATTILGDIQRRVDRFLRDDKNGLFRLSDQAAAFFSLFCSDLPIEKLVILCSILRGKTSFFERLKLASSFSIWRQRPFDNVLMRLMILINRY</sequence>
<dbReference type="SUPFAM" id="SSF53448">
    <property type="entry name" value="Nucleotide-diphospho-sugar transferases"/>
    <property type="match status" value="1"/>
</dbReference>
<reference evidence="2 3" key="1">
    <citation type="submission" date="2016-03" db="EMBL/GenBank/DDBJ databases">
        <authorList>
            <person name="Ploux O."/>
        </authorList>
    </citation>
    <scope>NUCLEOTIDE SEQUENCE [LARGE SCALE GENOMIC DNA]</scope>
    <source>
        <strain evidence="2 3">R-45370</strain>
    </source>
</reference>
<dbReference type="Proteomes" id="UP000078476">
    <property type="component" value="Unassembled WGS sequence"/>
</dbReference>
<dbReference type="OrthoDB" id="9802649at2"/>
<keyword evidence="3" id="KW-1185">Reference proteome</keyword>
<dbReference type="Gene3D" id="3.90.550.10">
    <property type="entry name" value="Spore Coat Polysaccharide Biosynthesis Protein SpsA, Chain A"/>
    <property type="match status" value="1"/>
</dbReference>
<dbReference type="InterPro" id="IPR050834">
    <property type="entry name" value="Glycosyltransf_2"/>
</dbReference>
<dbReference type="STRING" id="980561.A1359_10730"/>
<dbReference type="EMBL" id="LUUI01000110">
    <property type="protein sequence ID" value="OAI14436.1"/>
    <property type="molecule type" value="Genomic_DNA"/>
</dbReference>
<dbReference type="InterPro" id="IPR029044">
    <property type="entry name" value="Nucleotide-diphossugar_trans"/>
</dbReference>
<gene>
    <name evidence="2" type="ORF">A1359_10730</name>
</gene>
<dbReference type="RefSeq" id="WP_066983136.1">
    <property type="nucleotide sequence ID" value="NZ_LUUI01000110.1"/>
</dbReference>
<proteinExistence type="predicted"/>
<feature type="domain" description="Glycosyltransferase 2-like" evidence="1">
    <location>
        <begin position="8"/>
        <end position="122"/>
    </location>
</feature>
<dbReference type="PANTHER" id="PTHR43685">
    <property type="entry name" value="GLYCOSYLTRANSFERASE"/>
    <property type="match status" value="1"/>
</dbReference>